<protein>
    <submittedName>
        <fullName evidence="7">AcrR family transcriptional regulator</fullName>
    </submittedName>
</protein>
<evidence type="ECO:0000256" key="5">
    <source>
        <dbReference type="SAM" id="MobiDB-lite"/>
    </source>
</evidence>
<sequence>MPRWKPDARQRLVVAALSLFAEQGYDDTTVAQIAERAGLTRSTFHRHFTDKREILSAGQKTLSRLLVEGIAGAPADAPPIAAVAAGLERASGEMTSFNRELSPLLHAAIEANEELQERNALKSTGMAAAMVGALKQRDVPEATAQVAAELGVLAFKLGFTRWADPARDDAPGELATLTLAALEELLAAAQRLDQVSLRETRCGALQTEPPLLPGGCHEGQGEEEFTGQPRRNR</sequence>
<dbReference type="GO" id="GO:0000976">
    <property type="term" value="F:transcription cis-regulatory region binding"/>
    <property type="evidence" value="ECO:0007669"/>
    <property type="project" value="TreeGrafter"/>
</dbReference>
<gene>
    <name evidence="7" type="ORF">HDA42_007451</name>
</gene>
<dbReference type="InterPro" id="IPR009057">
    <property type="entry name" value="Homeodomain-like_sf"/>
</dbReference>
<proteinExistence type="predicted"/>
<keyword evidence="2 4" id="KW-0238">DNA-binding</keyword>
<dbReference type="PROSITE" id="PS50977">
    <property type="entry name" value="HTH_TETR_2"/>
    <property type="match status" value="1"/>
</dbReference>
<evidence type="ECO:0000313" key="7">
    <source>
        <dbReference type="EMBL" id="MBA9058273.1"/>
    </source>
</evidence>
<dbReference type="PANTHER" id="PTHR30055:SF238">
    <property type="entry name" value="MYCOFACTOCIN BIOSYNTHESIS TRANSCRIPTIONAL REGULATOR MFTR-RELATED"/>
    <property type="match status" value="1"/>
</dbReference>
<reference evidence="7 8" key="1">
    <citation type="submission" date="2020-08" db="EMBL/GenBank/DDBJ databases">
        <title>Sequencing the genomes of 1000 actinobacteria strains.</title>
        <authorList>
            <person name="Klenk H.-P."/>
        </authorList>
    </citation>
    <scope>NUCLEOTIDE SEQUENCE [LARGE SCALE GENOMIC DNA]</scope>
    <source>
        <strain evidence="7 8">DSM 41827</strain>
    </source>
</reference>
<evidence type="ECO:0000256" key="4">
    <source>
        <dbReference type="PROSITE-ProRule" id="PRU00335"/>
    </source>
</evidence>
<feature type="region of interest" description="Disordered" evidence="5">
    <location>
        <begin position="206"/>
        <end position="233"/>
    </location>
</feature>
<dbReference type="InterPro" id="IPR001647">
    <property type="entry name" value="HTH_TetR"/>
</dbReference>
<dbReference type="EMBL" id="JACJIJ010000002">
    <property type="protein sequence ID" value="MBA9058273.1"/>
    <property type="molecule type" value="Genomic_DNA"/>
</dbReference>
<dbReference type="Proteomes" id="UP000577386">
    <property type="component" value="Unassembled WGS sequence"/>
</dbReference>
<comment type="caution">
    <text evidence="7">The sequence shown here is derived from an EMBL/GenBank/DDBJ whole genome shotgun (WGS) entry which is preliminary data.</text>
</comment>
<evidence type="ECO:0000256" key="2">
    <source>
        <dbReference type="ARBA" id="ARBA00023125"/>
    </source>
</evidence>
<organism evidence="7 8">
    <name type="scientific">Streptomyces murinus</name>
    <dbReference type="NCBI Taxonomy" id="33900"/>
    <lineage>
        <taxon>Bacteria</taxon>
        <taxon>Bacillati</taxon>
        <taxon>Actinomycetota</taxon>
        <taxon>Actinomycetes</taxon>
        <taxon>Kitasatosporales</taxon>
        <taxon>Streptomycetaceae</taxon>
        <taxon>Streptomyces</taxon>
    </lineage>
</organism>
<keyword evidence="8" id="KW-1185">Reference proteome</keyword>
<feature type="domain" description="HTH tetR-type" evidence="6">
    <location>
        <begin position="6"/>
        <end position="66"/>
    </location>
</feature>
<keyword evidence="3" id="KW-0804">Transcription</keyword>
<evidence type="ECO:0000256" key="3">
    <source>
        <dbReference type="ARBA" id="ARBA00023163"/>
    </source>
</evidence>
<dbReference type="Gene3D" id="1.10.357.10">
    <property type="entry name" value="Tetracycline Repressor, domain 2"/>
    <property type="match status" value="1"/>
</dbReference>
<dbReference type="GO" id="GO:0003700">
    <property type="term" value="F:DNA-binding transcription factor activity"/>
    <property type="evidence" value="ECO:0007669"/>
    <property type="project" value="TreeGrafter"/>
</dbReference>
<name>A0A7W3RRF5_STRMR</name>
<keyword evidence="1" id="KW-0805">Transcription regulation</keyword>
<accession>A0A7W3RRF5</accession>
<evidence type="ECO:0000313" key="8">
    <source>
        <dbReference type="Proteomes" id="UP000577386"/>
    </source>
</evidence>
<dbReference type="Pfam" id="PF00440">
    <property type="entry name" value="TetR_N"/>
    <property type="match status" value="1"/>
</dbReference>
<feature type="DNA-binding region" description="H-T-H motif" evidence="4">
    <location>
        <begin position="29"/>
        <end position="48"/>
    </location>
</feature>
<dbReference type="PANTHER" id="PTHR30055">
    <property type="entry name" value="HTH-TYPE TRANSCRIPTIONAL REGULATOR RUTR"/>
    <property type="match status" value="1"/>
</dbReference>
<dbReference type="SUPFAM" id="SSF46689">
    <property type="entry name" value="Homeodomain-like"/>
    <property type="match status" value="1"/>
</dbReference>
<dbReference type="InterPro" id="IPR050109">
    <property type="entry name" value="HTH-type_TetR-like_transc_reg"/>
</dbReference>
<evidence type="ECO:0000256" key="1">
    <source>
        <dbReference type="ARBA" id="ARBA00023015"/>
    </source>
</evidence>
<dbReference type="PRINTS" id="PR00455">
    <property type="entry name" value="HTHTETR"/>
</dbReference>
<dbReference type="AlphaFoldDB" id="A0A7W3RRF5"/>
<evidence type="ECO:0000259" key="6">
    <source>
        <dbReference type="PROSITE" id="PS50977"/>
    </source>
</evidence>